<keyword evidence="4 7" id="KW-0812">Transmembrane</keyword>
<name>A0A1M5RCM5_9RHOB</name>
<dbReference type="RefSeq" id="WP_072793051.1">
    <property type="nucleotide sequence ID" value="NZ_FQWM01000004.1"/>
</dbReference>
<feature type="transmembrane region" description="Helical" evidence="7">
    <location>
        <begin position="98"/>
        <end position="125"/>
    </location>
</feature>
<dbReference type="AlphaFoldDB" id="A0A1M5RCM5"/>
<evidence type="ECO:0000256" key="7">
    <source>
        <dbReference type="RuleBase" id="RU369079"/>
    </source>
</evidence>
<dbReference type="STRING" id="870908.SAMN04488044_2160"/>
<evidence type="ECO:0000256" key="5">
    <source>
        <dbReference type="ARBA" id="ARBA00022989"/>
    </source>
</evidence>
<dbReference type="InterPro" id="IPR004681">
    <property type="entry name" value="TRAP_DctM"/>
</dbReference>
<keyword evidence="3 7" id="KW-0997">Cell inner membrane</keyword>
<keyword evidence="6 7" id="KW-0472">Membrane</keyword>
<comment type="subunit">
    <text evidence="7">The complex comprises the extracytoplasmic solute receptor protein and the two transmembrane proteins.</text>
</comment>
<feature type="domain" description="TRAP C4-dicarboxylate transport system permease DctM subunit" evidence="8">
    <location>
        <begin position="11"/>
        <end position="433"/>
    </location>
</feature>
<feature type="transmembrane region" description="Helical" evidence="7">
    <location>
        <begin position="177"/>
        <end position="202"/>
    </location>
</feature>
<dbReference type="Pfam" id="PF06808">
    <property type="entry name" value="DctM"/>
    <property type="match status" value="1"/>
</dbReference>
<dbReference type="GO" id="GO:0022857">
    <property type="term" value="F:transmembrane transporter activity"/>
    <property type="evidence" value="ECO:0007669"/>
    <property type="project" value="UniProtKB-UniRule"/>
</dbReference>
<dbReference type="PANTHER" id="PTHR33362">
    <property type="entry name" value="SIALIC ACID TRAP TRANSPORTER PERMEASE PROTEIN SIAT-RELATED"/>
    <property type="match status" value="1"/>
</dbReference>
<evidence type="ECO:0000256" key="6">
    <source>
        <dbReference type="ARBA" id="ARBA00023136"/>
    </source>
</evidence>
<comment type="caution">
    <text evidence="7">Lacks conserved residue(s) required for the propagation of feature annotation.</text>
</comment>
<feature type="transmembrane region" description="Helical" evidence="7">
    <location>
        <begin position="331"/>
        <end position="358"/>
    </location>
</feature>
<dbReference type="EMBL" id="FQWM01000004">
    <property type="protein sequence ID" value="SHH24087.1"/>
    <property type="molecule type" value="Genomic_DNA"/>
</dbReference>
<feature type="transmembrane region" description="Helical" evidence="7">
    <location>
        <begin position="415"/>
        <end position="438"/>
    </location>
</feature>
<evidence type="ECO:0000313" key="9">
    <source>
        <dbReference type="EMBL" id="SHH24087.1"/>
    </source>
</evidence>
<dbReference type="PANTHER" id="PTHR33362:SF5">
    <property type="entry name" value="C4-DICARBOXYLATE TRAP TRANSPORTER LARGE PERMEASE PROTEIN DCTM"/>
    <property type="match status" value="1"/>
</dbReference>
<gene>
    <name evidence="9" type="ORF">SAMN04488044_2160</name>
</gene>
<feature type="transmembrane region" description="Helical" evidence="7">
    <location>
        <begin position="370"/>
        <end position="395"/>
    </location>
</feature>
<feature type="transmembrane region" description="Helical" evidence="7">
    <location>
        <begin position="281"/>
        <end position="302"/>
    </location>
</feature>
<evidence type="ECO:0000256" key="3">
    <source>
        <dbReference type="ARBA" id="ARBA00022519"/>
    </source>
</evidence>
<comment type="similarity">
    <text evidence="7">Belongs to the TRAP transporter large permease family.</text>
</comment>
<comment type="function">
    <text evidence="7">Part of the tripartite ATP-independent periplasmic (TRAP) transport system.</text>
</comment>
<evidence type="ECO:0000259" key="8">
    <source>
        <dbReference type="Pfam" id="PF06808"/>
    </source>
</evidence>
<evidence type="ECO:0000256" key="1">
    <source>
        <dbReference type="ARBA" id="ARBA00004429"/>
    </source>
</evidence>
<feature type="transmembrane region" description="Helical" evidence="7">
    <location>
        <begin position="145"/>
        <end position="170"/>
    </location>
</feature>
<keyword evidence="10" id="KW-1185">Reference proteome</keyword>
<comment type="subcellular location">
    <subcellularLocation>
        <location evidence="1 7">Cell inner membrane</location>
        <topology evidence="1 7">Multi-pass membrane protein</topology>
    </subcellularLocation>
</comment>
<keyword evidence="7" id="KW-0813">Transport</keyword>
<evidence type="ECO:0000256" key="4">
    <source>
        <dbReference type="ARBA" id="ARBA00022692"/>
    </source>
</evidence>
<protein>
    <recommendedName>
        <fullName evidence="7">TRAP transporter large permease protein</fullName>
    </recommendedName>
</protein>
<dbReference type="Proteomes" id="UP000184211">
    <property type="component" value="Unassembled WGS sequence"/>
</dbReference>
<evidence type="ECO:0000313" key="10">
    <source>
        <dbReference type="Proteomes" id="UP000184211"/>
    </source>
</evidence>
<dbReference type="InterPro" id="IPR010656">
    <property type="entry name" value="DctM"/>
</dbReference>
<feature type="transmembrane region" description="Helical" evidence="7">
    <location>
        <begin position="12"/>
        <end position="38"/>
    </location>
</feature>
<keyword evidence="2" id="KW-1003">Cell membrane</keyword>
<reference evidence="10" key="1">
    <citation type="submission" date="2016-11" db="EMBL/GenBank/DDBJ databases">
        <authorList>
            <person name="Varghese N."/>
            <person name="Submissions S."/>
        </authorList>
    </citation>
    <scope>NUCLEOTIDE SEQUENCE [LARGE SCALE GENOMIC DNA]</scope>
    <source>
        <strain evidence="10">DSM 28223</strain>
    </source>
</reference>
<sequence length="439" mass="45992">MTPFDIGMISLIVMVLLVLAGLFVPVALMLCSFAGVWAIKGSPDLAVKLMAQAANDSIGSYFFGIVPLFVLMGFIVSETGMGRDAYDVANSFFRRIKGGLGVGTVAANAIFAAITGISIASAAVFTKIAVPEMIRHGYNPRFATGVVAGSSVLGMLIPPSLLLILFAVIAEQSVGDMFLAGVIPGIVLAILFALGIVLAAYIRPDMIGSQAALNAGGEDGGLGLSETLRRGSPIVFLILIVLGGIYSGFFTPIEAGAMGSIAALFLALLRRSLTFKKFGRILVDAGLVTASICMMIIAAQMYSRMLAFSGVPAGIADLTANADLGYWGLMLIYVAVLLLMGMILDSSSILLIMVPIMLPVLGPSGLDPVWFGIVTVLAIEIGLLTPPFGVSVYVIKATLNGSDITLWDIFRGAAPFAAIMMVVVFMLLLWPAMATYLVN</sequence>
<dbReference type="NCBIfam" id="TIGR00786">
    <property type="entry name" value="dctM"/>
    <property type="match status" value="1"/>
</dbReference>
<dbReference type="OrthoDB" id="9790209at2"/>
<dbReference type="GO" id="GO:0005886">
    <property type="term" value="C:plasma membrane"/>
    <property type="evidence" value="ECO:0007669"/>
    <property type="project" value="UniProtKB-SubCell"/>
</dbReference>
<proteinExistence type="inferred from homology"/>
<keyword evidence="5 7" id="KW-1133">Transmembrane helix</keyword>
<feature type="transmembrane region" description="Helical" evidence="7">
    <location>
        <begin position="58"/>
        <end position="77"/>
    </location>
</feature>
<evidence type="ECO:0000256" key="2">
    <source>
        <dbReference type="ARBA" id="ARBA00022475"/>
    </source>
</evidence>
<dbReference type="PIRSF" id="PIRSF006066">
    <property type="entry name" value="HI0050"/>
    <property type="match status" value="1"/>
</dbReference>
<accession>A0A1M5RCM5</accession>
<organism evidence="9 10">
    <name type="scientific">Cognatishimia maritima</name>
    <dbReference type="NCBI Taxonomy" id="870908"/>
    <lineage>
        <taxon>Bacteria</taxon>
        <taxon>Pseudomonadati</taxon>
        <taxon>Pseudomonadota</taxon>
        <taxon>Alphaproteobacteria</taxon>
        <taxon>Rhodobacterales</taxon>
        <taxon>Paracoccaceae</taxon>
        <taxon>Cognatishimia</taxon>
    </lineage>
</organism>
<feature type="transmembrane region" description="Helical" evidence="7">
    <location>
        <begin position="236"/>
        <end position="269"/>
    </location>
</feature>